<feature type="compositionally biased region" description="Polar residues" evidence="1">
    <location>
        <begin position="1"/>
        <end position="21"/>
    </location>
</feature>
<feature type="compositionally biased region" description="Polar residues" evidence="1">
    <location>
        <begin position="151"/>
        <end position="162"/>
    </location>
</feature>
<evidence type="ECO:0000256" key="1">
    <source>
        <dbReference type="SAM" id="MobiDB-lite"/>
    </source>
</evidence>
<feature type="region of interest" description="Disordered" evidence="1">
    <location>
        <begin position="150"/>
        <end position="178"/>
    </location>
</feature>
<feature type="region of interest" description="Disordered" evidence="1">
    <location>
        <begin position="351"/>
        <end position="385"/>
    </location>
</feature>
<dbReference type="EMBL" id="KV878604">
    <property type="protein sequence ID" value="OJJ52173.1"/>
    <property type="molecule type" value="Genomic_DNA"/>
</dbReference>
<dbReference type="OrthoDB" id="2143914at2759"/>
<dbReference type="RefSeq" id="XP_040695979.1">
    <property type="nucleotide sequence ID" value="XM_040843312.1"/>
</dbReference>
<evidence type="ECO:0000313" key="2">
    <source>
        <dbReference type="EMBL" id="OJJ52173.1"/>
    </source>
</evidence>
<feature type="region of interest" description="Disordered" evidence="1">
    <location>
        <begin position="1"/>
        <end position="61"/>
    </location>
</feature>
<dbReference type="VEuPathDB" id="FungiDB:ASPSYDRAFT_165028"/>
<name>A0A1L9SYR4_9EURO</name>
<evidence type="ECO:0000313" key="3">
    <source>
        <dbReference type="Proteomes" id="UP000184356"/>
    </source>
</evidence>
<dbReference type="Proteomes" id="UP000184356">
    <property type="component" value="Unassembled WGS sequence"/>
</dbReference>
<dbReference type="GeneID" id="63759385"/>
<feature type="compositionally biased region" description="Low complexity" evidence="1">
    <location>
        <begin position="242"/>
        <end position="251"/>
    </location>
</feature>
<feature type="compositionally biased region" description="Polar residues" evidence="1">
    <location>
        <begin position="252"/>
        <end position="272"/>
    </location>
</feature>
<gene>
    <name evidence="2" type="ORF">ASPSYDRAFT_165028</name>
</gene>
<sequence>MLPAFQINNFKTWTPPSRNSCPSSNHSHLHPPSKKSPAPQLHQAPAPSALPLPKHQLPARPPAEVCVHASAVTPIVTSRGCQSPSQRSSRLHSNTTPNTSLDTQHAGRQEQPLGNGAGPLPNSDLATSHNAHDTSDVSVDAPFLTEYTPRCASSPSVTSSDESWQDLPQPADEESRFPIDPAILTNNGPWAIEDENQHIHAAGHVDRSETSCQYPDPPPLLRELPAQYRHFNTYKEQEESSRSNNPLPNRSCAQASANDNNPEAHIHTSSNHLDVLSSGPQSKSRKRKSQESHGPPQQCKRVRKSSAIASTENSLSSLRSNFTSVSVDERLQFLSWLFEAALPRCISQSDSEAPERIAQPARHVAQSTDSAEPHGNSRKGMPYSSEERDLLLRLRGEEKRTWPEVTRMFSDQFPGRSQGSIQVFWSLKLKNRAH</sequence>
<feature type="compositionally biased region" description="Polar residues" evidence="1">
    <location>
        <begin position="77"/>
        <end position="103"/>
    </location>
</feature>
<evidence type="ECO:0008006" key="4">
    <source>
        <dbReference type="Google" id="ProtNLM"/>
    </source>
</evidence>
<proteinExistence type="predicted"/>
<accession>A0A1L9SYR4</accession>
<reference evidence="3" key="1">
    <citation type="journal article" date="2017" name="Genome Biol.">
        <title>Comparative genomics reveals high biological diversity and specific adaptations in the industrially and medically important fungal genus Aspergillus.</title>
        <authorList>
            <person name="de Vries R.P."/>
            <person name="Riley R."/>
            <person name="Wiebenga A."/>
            <person name="Aguilar-Osorio G."/>
            <person name="Amillis S."/>
            <person name="Uchima C.A."/>
            <person name="Anderluh G."/>
            <person name="Asadollahi M."/>
            <person name="Askin M."/>
            <person name="Barry K."/>
            <person name="Battaglia E."/>
            <person name="Bayram O."/>
            <person name="Benocci T."/>
            <person name="Braus-Stromeyer S.A."/>
            <person name="Caldana C."/>
            <person name="Canovas D."/>
            <person name="Cerqueira G.C."/>
            <person name="Chen F."/>
            <person name="Chen W."/>
            <person name="Choi C."/>
            <person name="Clum A."/>
            <person name="Dos Santos R.A."/>
            <person name="Damasio A.R."/>
            <person name="Diallinas G."/>
            <person name="Emri T."/>
            <person name="Fekete E."/>
            <person name="Flipphi M."/>
            <person name="Freyberg S."/>
            <person name="Gallo A."/>
            <person name="Gournas C."/>
            <person name="Habgood R."/>
            <person name="Hainaut M."/>
            <person name="Harispe M.L."/>
            <person name="Henrissat B."/>
            <person name="Hilden K.S."/>
            <person name="Hope R."/>
            <person name="Hossain A."/>
            <person name="Karabika E."/>
            <person name="Karaffa L."/>
            <person name="Karanyi Z."/>
            <person name="Krasevec N."/>
            <person name="Kuo A."/>
            <person name="Kusch H."/>
            <person name="LaButti K."/>
            <person name="Lagendijk E.L."/>
            <person name="Lapidus A."/>
            <person name="Levasseur A."/>
            <person name="Lindquist E."/>
            <person name="Lipzen A."/>
            <person name="Logrieco A.F."/>
            <person name="MacCabe A."/>
            <person name="Maekelae M.R."/>
            <person name="Malavazi I."/>
            <person name="Melin P."/>
            <person name="Meyer V."/>
            <person name="Mielnichuk N."/>
            <person name="Miskei M."/>
            <person name="Molnar A.P."/>
            <person name="Mule G."/>
            <person name="Ngan C.Y."/>
            <person name="Orejas M."/>
            <person name="Orosz E."/>
            <person name="Ouedraogo J.P."/>
            <person name="Overkamp K.M."/>
            <person name="Park H.-S."/>
            <person name="Perrone G."/>
            <person name="Piumi F."/>
            <person name="Punt P.J."/>
            <person name="Ram A.F."/>
            <person name="Ramon A."/>
            <person name="Rauscher S."/>
            <person name="Record E."/>
            <person name="Riano-Pachon D.M."/>
            <person name="Robert V."/>
            <person name="Roehrig J."/>
            <person name="Ruller R."/>
            <person name="Salamov A."/>
            <person name="Salih N.S."/>
            <person name="Samson R.A."/>
            <person name="Sandor E."/>
            <person name="Sanguinetti M."/>
            <person name="Schuetze T."/>
            <person name="Sepcic K."/>
            <person name="Shelest E."/>
            <person name="Sherlock G."/>
            <person name="Sophianopoulou V."/>
            <person name="Squina F.M."/>
            <person name="Sun H."/>
            <person name="Susca A."/>
            <person name="Todd R.B."/>
            <person name="Tsang A."/>
            <person name="Unkles S.E."/>
            <person name="van de Wiele N."/>
            <person name="van Rossen-Uffink D."/>
            <person name="Oliveira J.V."/>
            <person name="Vesth T.C."/>
            <person name="Visser J."/>
            <person name="Yu J.-H."/>
            <person name="Zhou M."/>
            <person name="Andersen M.R."/>
            <person name="Archer D.B."/>
            <person name="Baker S.E."/>
            <person name="Benoit I."/>
            <person name="Brakhage A.A."/>
            <person name="Braus G.H."/>
            <person name="Fischer R."/>
            <person name="Frisvad J.C."/>
            <person name="Goldman G.H."/>
            <person name="Houbraken J."/>
            <person name="Oakley B."/>
            <person name="Pocsi I."/>
            <person name="Scazzocchio C."/>
            <person name="Seiboth B."/>
            <person name="vanKuyk P.A."/>
            <person name="Wortman J."/>
            <person name="Dyer P.S."/>
            <person name="Grigoriev I.V."/>
        </authorList>
    </citation>
    <scope>NUCLEOTIDE SEQUENCE [LARGE SCALE GENOMIC DNA]</scope>
    <source>
        <strain evidence="3">CBS 593.65</strain>
    </source>
</reference>
<dbReference type="AlphaFoldDB" id="A0A1L9SYR4"/>
<protein>
    <recommendedName>
        <fullName evidence="4">Myb-like domain-containing protein</fullName>
    </recommendedName>
</protein>
<feature type="region of interest" description="Disordered" evidence="1">
    <location>
        <begin position="77"/>
        <end position="136"/>
    </location>
</feature>
<feature type="region of interest" description="Disordered" evidence="1">
    <location>
        <begin position="234"/>
        <end position="315"/>
    </location>
</feature>
<dbReference type="STRING" id="1036612.A0A1L9SYR4"/>
<keyword evidence="3" id="KW-1185">Reference proteome</keyword>
<organism evidence="2 3">
    <name type="scientific">Aspergillus sydowii CBS 593.65</name>
    <dbReference type="NCBI Taxonomy" id="1036612"/>
    <lineage>
        <taxon>Eukaryota</taxon>
        <taxon>Fungi</taxon>
        <taxon>Dikarya</taxon>
        <taxon>Ascomycota</taxon>
        <taxon>Pezizomycotina</taxon>
        <taxon>Eurotiomycetes</taxon>
        <taxon>Eurotiomycetidae</taxon>
        <taxon>Eurotiales</taxon>
        <taxon>Aspergillaceae</taxon>
        <taxon>Aspergillus</taxon>
        <taxon>Aspergillus subgen. Nidulantes</taxon>
    </lineage>
</organism>